<dbReference type="AlphaFoldDB" id="Q6Z5H9"/>
<feature type="region of interest" description="Disordered" evidence="1">
    <location>
        <begin position="1"/>
        <end position="57"/>
    </location>
</feature>
<proteinExistence type="predicted"/>
<protein>
    <submittedName>
        <fullName evidence="2">Uncharacterized protein</fullName>
    </submittedName>
</protein>
<name>Q6Z5H9_ORYSJ</name>
<sequence length="57" mass="6225">MGAERLESAMSGEEGGKMDFSARDEQKGWTDGPKREEGKGKPAQGGRERLWAEGGRE</sequence>
<feature type="compositionally biased region" description="Basic and acidic residues" evidence="1">
    <location>
        <begin position="14"/>
        <end position="57"/>
    </location>
</feature>
<accession>Q6Z5H9</accession>
<evidence type="ECO:0000256" key="1">
    <source>
        <dbReference type="SAM" id="MobiDB-lite"/>
    </source>
</evidence>
<evidence type="ECO:0000313" key="2">
    <source>
        <dbReference type="EMBL" id="BAD17268.1"/>
    </source>
</evidence>
<organism evidence="2 3">
    <name type="scientific">Oryza sativa subsp. japonica</name>
    <name type="common">Rice</name>
    <dbReference type="NCBI Taxonomy" id="39947"/>
    <lineage>
        <taxon>Eukaryota</taxon>
        <taxon>Viridiplantae</taxon>
        <taxon>Streptophyta</taxon>
        <taxon>Embryophyta</taxon>
        <taxon>Tracheophyta</taxon>
        <taxon>Spermatophyta</taxon>
        <taxon>Magnoliopsida</taxon>
        <taxon>Liliopsida</taxon>
        <taxon>Poales</taxon>
        <taxon>Poaceae</taxon>
        <taxon>BOP clade</taxon>
        <taxon>Oryzoideae</taxon>
        <taxon>Oryzeae</taxon>
        <taxon>Oryzinae</taxon>
        <taxon>Oryza</taxon>
        <taxon>Oryza sativa</taxon>
    </lineage>
</organism>
<dbReference type="EMBL" id="AP005114">
    <property type="protein sequence ID" value="BAD17268.1"/>
    <property type="molecule type" value="Genomic_DNA"/>
</dbReference>
<reference evidence="3" key="1">
    <citation type="journal article" date="2005" name="Nature">
        <title>The map-based sequence of the rice genome.</title>
        <authorList>
            <consortium name="International rice genome sequencing project (IRGSP)"/>
            <person name="Matsumoto T."/>
            <person name="Wu J."/>
            <person name="Kanamori H."/>
            <person name="Katayose Y."/>
            <person name="Fujisawa M."/>
            <person name="Namiki N."/>
            <person name="Mizuno H."/>
            <person name="Yamamoto K."/>
            <person name="Antonio B.A."/>
            <person name="Baba T."/>
            <person name="Sakata K."/>
            <person name="Nagamura Y."/>
            <person name="Aoki H."/>
            <person name="Arikawa K."/>
            <person name="Arita K."/>
            <person name="Bito T."/>
            <person name="Chiden Y."/>
            <person name="Fujitsuka N."/>
            <person name="Fukunaka R."/>
            <person name="Hamada M."/>
            <person name="Harada C."/>
            <person name="Hayashi A."/>
            <person name="Hijishita S."/>
            <person name="Honda M."/>
            <person name="Hosokawa S."/>
            <person name="Ichikawa Y."/>
            <person name="Idonuma A."/>
            <person name="Iijima M."/>
            <person name="Ikeda M."/>
            <person name="Ikeno M."/>
            <person name="Ito K."/>
            <person name="Ito S."/>
            <person name="Ito T."/>
            <person name="Ito Y."/>
            <person name="Ito Y."/>
            <person name="Iwabuchi A."/>
            <person name="Kamiya K."/>
            <person name="Karasawa W."/>
            <person name="Kurita K."/>
            <person name="Katagiri S."/>
            <person name="Kikuta A."/>
            <person name="Kobayashi H."/>
            <person name="Kobayashi N."/>
            <person name="Machita K."/>
            <person name="Maehara T."/>
            <person name="Masukawa M."/>
            <person name="Mizubayashi T."/>
            <person name="Mukai Y."/>
            <person name="Nagasaki H."/>
            <person name="Nagata Y."/>
            <person name="Naito S."/>
            <person name="Nakashima M."/>
            <person name="Nakama Y."/>
            <person name="Nakamichi Y."/>
            <person name="Nakamura M."/>
            <person name="Meguro A."/>
            <person name="Negishi M."/>
            <person name="Ohta I."/>
            <person name="Ohta T."/>
            <person name="Okamoto M."/>
            <person name="Ono N."/>
            <person name="Saji S."/>
            <person name="Sakaguchi M."/>
            <person name="Sakai K."/>
            <person name="Shibata M."/>
            <person name="Shimokawa T."/>
            <person name="Song J."/>
            <person name="Takazaki Y."/>
            <person name="Terasawa K."/>
            <person name="Tsugane M."/>
            <person name="Tsuji K."/>
            <person name="Ueda S."/>
            <person name="Waki K."/>
            <person name="Yamagata H."/>
            <person name="Yamamoto M."/>
            <person name="Yamamoto S."/>
            <person name="Yamane H."/>
            <person name="Yoshiki S."/>
            <person name="Yoshihara R."/>
            <person name="Yukawa K."/>
            <person name="Zhong H."/>
            <person name="Yano M."/>
            <person name="Yuan Q."/>
            <person name="Ouyang S."/>
            <person name="Liu J."/>
            <person name="Jones K.M."/>
            <person name="Gansberger K."/>
            <person name="Moffat K."/>
            <person name="Hill J."/>
            <person name="Bera J."/>
            <person name="Fadrosh D."/>
            <person name="Jin S."/>
            <person name="Johri S."/>
            <person name="Kim M."/>
            <person name="Overton L."/>
            <person name="Reardon M."/>
            <person name="Tsitrin T."/>
            <person name="Vuong H."/>
            <person name="Weaver B."/>
            <person name="Ciecko A."/>
            <person name="Tallon L."/>
            <person name="Jackson J."/>
            <person name="Pai G."/>
            <person name="Aken S.V."/>
            <person name="Utterback T."/>
            <person name="Reidmuller S."/>
            <person name="Feldblyum T."/>
            <person name="Hsiao J."/>
            <person name="Zismann V."/>
            <person name="Iobst S."/>
            <person name="de Vazeille A.R."/>
            <person name="Buell C.R."/>
            <person name="Ying K."/>
            <person name="Li Y."/>
            <person name="Lu T."/>
            <person name="Huang Y."/>
            <person name="Zhao Q."/>
            <person name="Feng Q."/>
            <person name="Zhang L."/>
            <person name="Zhu J."/>
            <person name="Weng Q."/>
            <person name="Mu J."/>
            <person name="Lu Y."/>
            <person name="Fan D."/>
            <person name="Liu Y."/>
            <person name="Guan J."/>
            <person name="Zhang Y."/>
            <person name="Yu S."/>
            <person name="Liu X."/>
            <person name="Zhang Y."/>
            <person name="Hong G."/>
            <person name="Han B."/>
            <person name="Choisne N."/>
            <person name="Demange N."/>
            <person name="Orjeda G."/>
            <person name="Samain S."/>
            <person name="Cattolico L."/>
            <person name="Pelletier E."/>
            <person name="Couloux A."/>
            <person name="Segurens B."/>
            <person name="Wincker P."/>
            <person name="D'Hont A."/>
            <person name="Scarpelli C."/>
            <person name="Weissenbach J."/>
            <person name="Salanoubat M."/>
            <person name="Quetier F."/>
            <person name="Yu Y."/>
            <person name="Kim H.R."/>
            <person name="Rambo T."/>
            <person name="Currie J."/>
            <person name="Collura K."/>
            <person name="Luo M."/>
            <person name="Yang T."/>
            <person name="Ammiraju J.S.S."/>
            <person name="Engler F."/>
            <person name="Soderlund C."/>
            <person name="Wing R.A."/>
            <person name="Palmer L.E."/>
            <person name="de la Bastide M."/>
            <person name="Spiegel L."/>
            <person name="Nascimento L."/>
            <person name="Zutavern T."/>
            <person name="O'Shaughnessy A."/>
            <person name="Dike S."/>
            <person name="Dedhia N."/>
            <person name="Preston R."/>
            <person name="Balija V."/>
            <person name="McCombie W.R."/>
            <person name="Chow T."/>
            <person name="Chen H."/>
            <person name="Chung M."/>
            <person name="Chen C."/>
            <person name="Shaw J."/>
            <person name="Wu H."/>
            <person name="Hsiao K."/>
            <person name="Chao Y."/>
            <person name="Chu M."/>
            <person name="Cheng C."/>
            <person name="Hour A."/>
            <person name="Lee P."/>
            <person name="Lin S."/>
            <person name="Lin Y."/>
            <person name="Liou J."/>
            <person name="Liu S."/>
            <person name="Hsing Y."/>
            <person name="Raghuvanshi S."/>
            <person name="Mohanty A."/>
            <person name="Bharti A.K."/>
            <person name="Gaur A."/>
            <person name="Gupta V."/>
            <person name="Kumar D."/>
            <person name="Ravi V."/>
            <person name="Vij S."/>
            <person name="Kapur A."/>
            <person name="Khurana P."/>
            <person name="Khurana P."/>
            <person name="Khurana J.P."/>
            <person name="Tyagi A.K."/>
            <person name="Gaikwad K."/>
            <person name="Singh A."/>
            <person name="Dalal V."/>
            <person name="Srivastava S."/>
            <person name="Dixit A."/>
            <person name="Pal A.K."/>
            <person name="Ghazi I.A."/>
            <person name="Yadav M."/>
            <person name="Pandit A."/>
            <person name="Bhargava A."/>
            <person name="Sureshbabu K."/>
            <person name="Batra K."/>
            <person name="Sharma T.R."/>
            <person name="Mohapatra T."/>
            <person name="Singh N.K."/>
            <person name="Messing J."/>
            <person name="Nelson A.B."/>
            <person name="Fuks G."/>
            <person name="Kavchok S."/>
            <person name="Keizer G."/>
            <person name="Linton E."/>
            <person name="Llaca V."/>
            <person name="Song R."/>
            <person name="Tanyolac B."/>
            <person name="Young S."/>
            <person name="Ho-Il K."/>
            <person name="Hahn J.H."/>
            <person name="Sangsakoo G."/>
            <person name="Vanavichit A."/>
            <person name="de Mattos Luiz.A.T."/>
            <person name="Zimmer P.D."/>
            <person name="Malone G."/>
            <person name="Dellagostin O."/>
            <person name="de Oliveira A.C."/>
            <person name="Bevan M."/>
            <person name="Bancroft I."/>
            <person name="Minx P."/>
            <person name="Cordum H."/>
            <person name="Wilson R."/>
            <person name="Cheng Z."/>
            <person name="Jin W."/>
            <person name="Jiang J."/>
            <person name="Leong S.A."/>
            <person name="Iwama H."/>
            <person name="Gojobori T."/>
            <person name="Itoh T."/>
            <person name="Niimura Y."/>
            <person name="Fujii Y."/>
            <person name="Habara T."/>
            <person name="Sakai H."/>
            <person name="Sato Y."/>
            <person name="Wilson G."/>
            <person name="Kumar K."/>
            <person name="McCouch S."/>
            <person name="Juretic N."/>
            <person name="Hoen D."/>
            <person name="Wright S."/>
            <person name="Bruskiewich R."/>
            <person name="Bureau T."/>
            <person name="Miyao A."/>
            <person name="Hirochika H."/>
            <person name="Nishikawa T."/>
            <person name="Kadowaki K."/>
            <person name="Sugiura M."/>
            <person name="Burr B."/>
            <person name="Sasaki T."/>
        </authorList>
    </citation>
    <scope>NUCLEOTIDE SEQUENCE [LARGE SCALE GENOMIC DNA]</scope>
    <source>
        <strain evidence="3">cv. Nipponbare</strain>
    </source>
</reference>
<reference evidence="3" key="2">
    <citation type="journal article" date="2008" name="Nucleic Acids Res.">
        <title>The rice annotation project database (RAP-DB): 2008 update.</title>
        <authorList>
            <consortium name="The rice annotation project (RAP)"/>
        </authorList>
    </citation>
    <scope>GENOME REANNOTATION</scope>
    <source>
        <strain evidence="3">cv. Nipponbare</strain>
    </source>
</reference>
<gene>
    <name evidence="2" type="primary">P0689H05.18</name>
</gene>
<dbReference type="Proteomes" id="UP000000763">
    <property type="component" value="Chromosome 2"/>
</dbReference>
<evidence type="ECO:0000313" key="3">
    <source>
        <dbReference type="Proteomes" id="UP000000763"/>
    </source>
</evidence>